<keyword evidence="9" id="KW-1185">Reference proteome</keyword>
<dbReference type="EC" id="3.1.26.5" evidence="6 7"/>
<dbReference type="OrthoDB" id="196964at2"/>
<dbReference type="Pfam" id="PF00825">
    <property type="entry name" value="Ribonuclease_P"/>
    <property type="match status" value="1"/>
</dbReference>
<keyword evidence="5 6" id="KW-0694">RNA-binding</keyword>
<sequence>MLPRSHKLSSPVDFRRTIKLGKRTGGKYFVTHVRDRQAESPAPVALTEGPRFGLVVSKSVGNAVTRHATSRRLRHAAYALIPTLPTGYDIVLRALPAAAGASTPELQRQLERAVEKLQKRS</sequence>
<evidence type="ECO:0000313" key="8">
    <source>
        <dbReference type="EMBL" id="TNL96858.1"/>
    </source>
</evidence>
<comment type="function">
    <text evidence="6">RNaseP catalyzes the removal of the 5'-leader sequence from pre-tRNA to produce the mature 5'-terminus. It can also cleave other RNA substrates such as 4.5S RNA. The protein component plays an auxiliary but essential role in vivo by binding to the 5'-leader sequence and broadening the substrate specificity of the ribozyme.</text>
</comment>
<evidence type="ECO:0000256" key="6">
    <source>
        <dbReference type="HAMAP-Rule" id="MF_00227"/>
    </source>
</evidence>
<dbReference type="PANTHER" id="PTHR33992:SF1">
    <property type="entry name" value="RIBONUCLEASE P PROTEIN COMPONENT"/>
    <property type="match status" value="1"/>
</dbReference>
<keyword evidence="2 6" id="KW-0540">Nuclease</keyword>
<dbReference type="Gene3D" id="3.30.230.10">
    <property type="match status" value="1"/>
</dbReference>
<dbReference type="Proteomes" id="UP000312032">
    <property type="component" value="Unassembled WGS sequence"/>
</dbReference>
<keyword evidence="4 6" id="KW-0378">Hydrolase</keyword>
<comment type="subunit">
    <text evidence="6">Consists of a catalytic RNA component (M1 or rnpB) and a protein subunit.</text>
</comment>
<evidence type="ECO:0000256" key="2">
    <source>
        <dbReference type="ARBA" id="ARBA00022722"/>
    </source>
</evidence>
<dbReference type="NCBIfam" id="TIGR00188">
    <property type="entry name" value="rnpA"/>
    <property type="match status" value="1"/>
</dbReference>
<evidence type="ECO:0000256" key="7">
    <source>
        <dbReference type="NCBIfam" id="TIGR00188"/>
    </source>
</evidence>
<dbReference type="PANTHER" id="PTHR33992">
    <property type="entry name" value="RIBONUCLEASE P PROTEIN COMPONENT"/>
    <property type="match status" value="1"/>
</dbReference>
<name>A0A5C4U2X7_9CORY</name>
<evidence type="ECO:0000256" key="1">
    <source>
        <dbReference type="ARBA" id="ARBA00022694"/>
    </source>
</evidence>
<dbReference type="GO" id="GO:0000049">
    <property type="term" value="F:tRNA binding"/>
    <property type="evidence" value="ECO:0007669"/>
    <property type="project" value="UniProtKB-UniRule"/>
</dbReference>
<evidence type="ECO:0000256" key="5">
    <source>
        <dbReference type="ARBA" id="ARBA00022884"/>
    </source>
</evidence>
<keyword evidence="3 6" id="KW-0255">Endonuclease</keyword>
<evidence type="ECO:0000256" key="4">
    <source>
        <dbReference type="ARBA" id="ARBA00022801"/>
    </source>
</evidence>
<dbReference type="GO" id="GO:0030677">
    <property type="term" value="C:ribonuclease P complex"/>
    <property type="evidence" value="ECO:0007669"/>
    <property type="project" value="TreeGrafter"/>
</dbReference>
<reference evidence="8 9" key="1">
    <citation type="submission" date="2019-06" db="EMBL/GenBank/DDBJ databases">
        <authorList>
            <person name="Li J."/>
        </authorList>
    </citation>
    <scope>NUCLEOTIDE SEQUENCE [LARGE SCALE GENOMIC DNA]</scope>
    <source>
        <strain evidence="8 9">LMG 28165</strain>
    </source>
</reference>
<dbReference type="GO" id="GO:0042781">
    <property type="term" value="F:3'-tRNA processing endoribonuclease activity"/>
    <property type="evidence" value="ECO:0007669"/>
    <property type="project" value="TreeGrafter"/>
</dbReference>
<dbReference type="SUPFAM" id="SSF54211">
    <property type="entry name" value="Ribosomal protein S5 domain 2-like"/>
    <property type="match status" value="1"/>
</dbReference>
<dbReference type="InterPro" id="IPR020568">
    <property type="entry name" value="Ribosomal_Su5_D2-typ_SF"/>
</dbReference>
<evidence type="ECO:0000256" key="3">
    <source>
        <dbReference type="ARBA" id="ARBA00022759"/>
    </source>
</evidence>
<dbReference type="InterPro" id="IPR000100">
    <property type="entry name" value="RNase_P"/>
</dbReference>
<gene>
    <name evidence="6 8" type="primary">rnpA</name>
    <name evidence="8" type="ORF">FHE74_07525</name>
</gene>
<comment type="catalytic activity">
    <reaction evidence="6">
        <text>Endonucleolytic cleavage of RNA, removing 5'-extranucleotides from tRNA precursor.</text>
        <dbReference type="EC" id="3.1.26.5"/>
    </reaction>
</comment>
<proteinExistence type="inferred from homology"/>
<dbReference type="InterPro" id="IPR014721">
    <property type="entry name" value="Ribsml_uS5_D2-typ_fold_subgr"/>
</dbReference>
<dbReference type="AlphaFoldDB" id="A0A5C4U2X7"/>
<organism evidence="8 9">
    <name type="scientific">Corynebacterium tapiri</name>
    <dbReference type="NCBI Taxonomy" id="1448266"/>
    <lineage>
        <taxon>Bacteria</taxon>
        <taxon>Bacillati</taxon>
        <taxon>Actinomycetota</taxon>
        <taxon>Actinomycetes</taxon>
        <taxon>Mycobacteriales</taxon>
        <taxon>Corynebacteriaceae</taxon>
        <taxon>Corynebacterium</taxon>
    </lineage>
</organism>
<comment type="caution">
    <text evidence="8">The sequence shown here is derived from an EMBL/GenBank/DDBJ whole genome shotgun (WGS) entry which is preliminary data.</text>
</comment>
<dbReference type="EMBL" id="VDHJ01000009">
    <property type="protein sequence ID" value="TNL96858.1"/>
    <property type="molecule type" value="Genomic_DNA"/>
</dbReference>
<comment type="similarity">
    <text evidence="6">Belongs to the RnpA family.</text>
</comment>
<dbReference type="HAMAP" id="MF_00227">
    <property type="entry name" value="RNase_P"/>
    <property type="match status" value="1"/>
</dbReference>
<dbReference type="RefSeq" id="WP_139465887.1">
    <property type="nucleotide sequence ID" value="NZ_VDHJ01000009.1"/>
</dbReference>
<accession>A0A5C4U2X7</accession>
<dbReference type="GO" id="GO:0004526">
    <property type="term" value="F:ribonuclease P activity"/>
    <property type="evidence" value="ECO:0007669"/>
    <property type="project" value="UniProtKB-UniRule"/>
</dbReference>
<dbReference type="GO" id="GO:0001682">
    <property type="term" value="P:tRNA 5'-leader removal"/>
    <property type="evidence" value="ECO:0007669"/>
    <property type="project" value="UniProtKB-UniRule"/>
</dbReference>
<evidence type="ECO:0000313" key="9">
    <source>
        <dbReference type="Proteomes" id="UP000312032"/>
    </source>
</evidence>
<protein>
    <recommendedName>
        <fullName evidence="6 7">Ribonuclease P protein component</fullName>
        <shortName evidence="6">RNase P protein</shortName>
        <shortName evidence="6">RNaseP protein</shortName>
        <ecNumber evidence="6 7">3.1.26.5</ecNumber>
    </recommendedName>
    <alternativeName>
        <fullName evidence="6">Protein C5</fullName>
    </alternativeName>
</protein>
<keyword evidence="1 6" id="KW-0819">tRNA processing</keyword>